<dbReference type="EMBL" id="CABPRJ010002374">
    <property type="protein sequence ID" value="VVC44033.1"/>
    <property type="molecule type" value="Genomic_DNA"/>
</dbReference>
<evidence type="ECO:0000313" key="2">
    <source>
        <dbReference type="Proteomes" id="UP000325440"/>
    </source>
</evidence>
<accession>A0A5E4NJZ8</accession>
<gene>
    <name evidence="1" type="ORF">CINCED_3A020742</name>
</gene>
<dbReference type="AlphaFoldDB" id="A0A5E4NJZ8"/>
<reference evidence="1 2" key="1">
    <citation type="submission" date="2019-08" db="EMBL/GenBank/DDBJ databases">
        <authorList>
            <person name="Alioto T."/>
            <person name="Alioto T."/>
            <person name="Gomez Garrido J."/>
        </authorList>
    </citation>
    <scope>NUCLEOTIDE SEQUENCE [LARGE SCALE GENOMIC DNA]</scope>
</reference>
<proteinExistence type="predicted"/>
<dbReference type="OrthoDB" id="7699080at2759"/>
<dbReference type="Proteomes" id="UP000325440">
    <property type="component" value="Unassembled WGS sequence"/>
</dbReference>
<organism evidence="1 2">
    <name type="scientific">Cinara cedri</name>
    <dbReference type="NCBI Taxonomy" id="506608"/>
    <lineage>
        <taxon>Eukaryota</taxon>
        <taxon>Metazoa</taxon>
        <taxon>Ecdysozoa</taxon>
        <taxon>Arthropoda</taxon>
        <taxon>Hexapoda</taxon>
        <taxon>Insecta</taxon>
        <taxon>Pterygota</taxon>
        <taxon>Neoptera</taxon>
        <taxon>Paraneoptera</taxon>
        <taxon>Hemiptera</taxon>
        <taxon>Sternorrhyncha</taxon>
        <taxon>Aphidomorpha</taxon>
        <taxon>Aphidoidea</taxon>
        <taxon>Aphididae</taxon>
        <taxon>Lachninae</taxon>
        <taxon>Cinara</taxon>
    </lineage>
</organism>
<sequence>MKRKLGAGSGFKGAVKAAKNVSKKNVGEKNVSTLTRKCIAASRKVFKKNKNNNQTPRVIPIPKTGGMLPLIPIFAGL</sequence>
<keyword evidence="2" id="KW-1185">Reference proteome</keyword>
<name>A0A5E4NJZ8_9HEMI</name>
<evidence type="ECO:0000313" key="1">
    <source>
        <dbReference type="EMBL" id="VVC44033.1"/>
    </source>
</evidence>
<protein>
    <submittedName>
        <fullName evidence="1">Uncharacterized protein</fullName>
    </submittedName>
</protein>